<evidence type="ECO:0000313" key="1">
    <source>
        <dbReference type="EMBL" id="QHU02591.1"/>
    </source>
</evidence>
<dbReference type="InterPro" id="IPR015797">
    <property type="entry name" value="NUDIX_hydrolase-like_dom_sf"/>
</dbReference>
<name>A0A6C0JCJ6_9ZZZZ</name>
<protein>
    <recommendedName>
        <fullName evidence="2">Nudix hydrolase domain-containing protein</fullName>
    </recommendedName>
</protein>
<dbReference type="SUPFAM" id="SSF55811">
    <property type="entry name" value="Nudix"/>
    <property type="match status" value="1"/>
</dbReference>
<evidence type="ECO:0008006" key="2">
    <source>
        <dbReference type="Google" id="ProtNLM"/>
    </source>
</evidence>
<dbReference type="AlphaFoldDB" id="A0A6C0JCJ6"/>
<dbReference type="InterPro" id="IPR020084">
    <property type="entry name" value="NUDIX_hydrolase_CS"/>
</dbReference>
<accession>A0A6C0JCJ6</accession>
<sequence length="252" mass="29372">MLRDIYIEYLIIIKYIYEMGGGLLPVAMYKGKLHFLFGLENDNDDHPGWADFGGGAKGSETHFETAVREGTEELNGFYGTQMQMKSTMRKMKLATVSLPTYKTYVFATTYDKSLPCYFNNNFNFTLQQQRLKGVVDAKYNGLFEKQRIKWFSEDEIKTELNFRPFYKLIVAKLVPMFTDIRKRLYKYNQLIKNRNTKKNMTIKKQRGKSFISPSSEKCNPGVCHGIKAKTRKVKTILYTPYVKRGKKDTLMV</sequence>
<dbReference type="PROSITE" id="PS00893">
    <property type="entry name" value="NUDIX_BOX"/>
    <property type="match status" value="1"/>
</dbReference>
<organism evidence="1">
    <name type="scientific">viral metagenome</name>
    <dbReference type="NCBI Taxonomy" id="1070528"/>
    <lineage>
        <taxon>unclassified sequences</taxon>
        <taxon>metagenomes</taxon>
        <taxon>organismal metagenomes</taxon>
    </lineage>
</organism>
<dbReference type="GO" id="GO:0016787">
    <property type="term" value="F:hydrolase activity"/>
    <property type="evidence" value="ECO:0007669"/>
    <property type="project" value="InterPro"/>
</dbReference>
<dbReference type="Gene3D" id="3.90.79.10">
    <property type="entry name" value="Nucleoside Triphosphate Pyrophosphohydrolase"/>
    <property type="match status" value="1"/>
</dbReference>
<reference evidence="1" key="1">
    <citation type="journal article" date="2020" name="Nature">
        <title>Giant virus diversity and host interactions through global metagenomics.</title>
        <authorList>
            <person name="Schulz F."/>
            <person name="Roux S."/>
            <person name="Paez-Espino D."/>
            <person name="Jungbluth S."/>
            <person name="Walsh D.A."/>
            <person name="Denef V.J."/>
            <person name="McMahon K.D."/>
            <person name="Konstantinidis K.T."/>
            <person name="Eloe-Fadrosh E.A."/>
            <person name="Kyrpides N.C."/>
            <person name="Woyke T."/>
        </authorList>
    </citation>
    <scope>NUCLEOTIDE SEQUENCE</scope>
    <source>
        <strain evidence="1">GVMAG-M-3300025880-76</strain>
    </source>
</reference>
<dbReference type="EMBL" id="MN740360">
    <property type="protein sequence ID" value="QHU02591.1"/>
    <property type="molecule type" value="Genomic_DNA"/>
</dbReference>
<proteinExistence type="predicted"/>